<dbReference type="InterPro" id="IPR020846">
    <property type="entry name" value="MFS_dom"/>
</dbReference>
<feature type="region of interest" description="Disordered" evidence="6">
    <location>
        <begin position="1"/>
        <end position="39"/>
    </location>
</feature>
<dbReference type="Gene3D" id="1.20.1250.20">
    <property type="entry name" value="MFS general substrate transporter like domains"/>
    <property type="match status" value="1"/>
</dbReference>
<keyword evidence="2" id="KW-0813">Transport</keyword>
<evidence type="ECO:0000313" key="9">
    <source>
        <dbReference type="EMBL" id="USP76170.1"/>
    </source>
</evidence>
<dbReference type="InterPro" id="IPR005828">
    <property type="entry name" value="MFS_sugar_transport-like"/>
</dbReference>
<organism evidence="9 10">
    <name type="scientific">Curvularia clavata</name>
    <dbReference type="NCBI Taxonomy" id="95742"/>
    <lineage>
        <taxon>Eukaryota</taxon>
        <taxon>Fungi</taxon>
        <taxon>Dikarya</taxon>
        <taxon>Ascomycota</taxon>
        <taxon>Pezizomycotina</taxon>
        <taxon>Dothideomycetes</taxon>
        <taxon>Pleosporomycetidae</taxon>
        <taxon>Pleosporales</taxon>
        <taxon>Pleosporineae</taxon>
        <taxon>Pleosporaceae</taxon>
        <taxon>Curvularia</taxon>
    </lineage>
</organism>
<feature type="transmembrane region" description="Helical" evidence="7">
    <location>
        <begin position="527"/>
        <end position="547"/>
    </location>
</feature>
<feature type="transmembrane region" description="Helical" evidence="7">
    <location>
        <begin position="169"/>
        <end position="186"/>
    </location>
</feature>
<feature type="transmembrane region" description="Helical" evidence="7">
    <location>
        <begin position="104"/>
        <end position="130"/>
    </location>
</feature>
<evidence type="ECO:0000256" key="2">
    <source>
        <dbReference type="ARBA" id="ARBA00022448"/>
    </source>
</evidence>
<feature type="transmembrane region" description="Helical" evidence="7">
    <location>
        <begin position="394"/>
        <end position="424"/>
    </location>
</feature>
<proteinExistence type="predicted"/>
<dbReference type="OrthoDB" id="4139357at2759"/>
<evidence type="ECO:0000313" key="10">
    <source>
        <dbReference type="Proteomes" id="UP001056012"/>
    </source>
</evidence>
<name>A0A9Q8Z5R3_CURCL</name>
<dbReference type="AlphaFoldDB" id="A0A9Q8Z5R3"/>
<dbReference type="PANTHER" id="PTHR23511">
    <property type="entry name" value="SYNAPTIC VESICLE GLYCOPROTEIN 2"/>
    <property type="match status" value="1"/>
</dbReference>
<dbReference type="InterPro" id="IPR036259">
    <property type="entry name" value="MFS_trans_sf"/>
</dbReference>
<feature type="transmembrane region" description="Helical" evidence="7">
    <location>
        <begin position="142"/>
        <end position="162"/>
    </location>
</feature>
<comment type="subcellular location">
    <subcellularLocation>
        <location evidence="1">Membrane</location>
        <topology evidence="1">Multi-pass membrane protein</topology>
    </subcellularLocation>
</comment>
<evidence type="ECO:0000256" key="3">
    <source>
        <dbReference type="ARBA" id="ARBA00022692"/>
    </source>
</evidence>
<evidence type="ECO:0000256" key="4">
    <source>
        <dbReference type="ARBA" id="ARBA00022989"/>
    </source>
</evidence>
<evidence type="ECO:0000256" key="5">
    <source>
        <dbReference type="ARBA" id="ARBA00023136"/>
    </source>
</evidence>
<feature type="domain" description="Major facilitator superfamily (MFS) profile" evidence="8">
    <location>
        <begin position="104"/>
        <end position="582"/>
    </location>
</feature>
<keyword evidence="5 7" id="KW-0472">Membrane</keyword>
<keyword evidence="10" id="KW-1185">Reference proteome</keyword>
<dbReference type="EMBL" id="CP089275">
    <property type="protein sequence ID" value="USP76170.1"/>
    <property type="molecule type" value="Genomic_DNA"/>
</dbReference>
<gene>
    <name evidence="9" type="ORF">yc1106_03444</name>
</gene>
<feature type="transmembrane region" description="Helical" evidence="7">
    <location>
        <begin position="559"/>
        <end position="579"/>
    </location>
</feature>
<accession>A0A9Q8Z5R3</accession>
<evidence type="ECO:0000256" key="7">
    <source>
        <dbReference type="SAM" id="Phobius"/>
    </source>
</evidence>
<dbReference type="PANTHER" id="PTHR23511:SF3">
    <property type="entry name" value="MAJOR FACILITATOR SUPERFAMILY (MFS) PROFILE DOMAIN-CONTAINING PROTEIN"/>
    <property type="match status" value="1"/>
</dbReference>
<dbReference type="Pfam" id="PF00083">
    <property type="entry name" value="Sugar_tr"/>
    <property type="match status" value="1"/>
</dbReference>
<dbReference type="GO" id="GO:0022857">
    <property type="term" value="F:transmembrane transporter activity"/>
    <property type="evidence" value="ECO:0007669"/>
    <property type="project" value="InterPro"/>
</dbReference>
<dbReference type="Proteomes" id="UP001056012">
    <property type="component" value="Chromosome 2"/>
</dbReference>
<dbReference type="PROSITE" id="PS50850">
    <property type="entry name" value="MFS"/>
    <property type="match status" value="1"/>
</dbReference>
<dbReference type="GO" id="GO:0016020">
    <property type="term" value="C:membrane"/>
    <property type="evidence" value="ECO:0007669"/>
    <property type="project" value="UniProtKB-SubCell"/>
</dbReference>
<dbReference type="SUPFAM" id="SSF103473">
    <property type="entry name" value="MFS general substrate transporter"/>
    <property type="match status" value="1"/>
</dbReference>
<keyword evidence="3 7" id="KW-0812">Transmembrane</keyword>
<evidence type="ECO:0000256" key="6">
    <source>
        <dbReference type="SAM" id="MobiDB-lite"/>
    </source>
</evidence>
<dbReference type="VEuPathDB" id="FungiDB:yc1106_03444"/>
<feature type="transmembrane region" description="Helical" evidence="7">
    <location>
        <begin position="192"/>
        <end position="215"/>
    </location>
</feature>
<keyword evidence="4 7" id="KW-1133">Transmembrane helix</keyword>
<feature type="transmembrane region" description="Helical" evidence="7">
    <location>
        <begin position="283"/>
        <end position="302"/>
    </location>
</feature>
<evidence type="ECO:0000256" key="1">
    <source>
        <dbReference type="ARBA" id="ARBA00004141"/>
    </source>
</evidence>
<protein>
    <recommendedName>
        <fullName evidence="8">Major facilitator superfamily (MFS) profile domain-containing protein</fullName>
    </recommendedName>
</protein>
<feature type="transmembrane region" description="Helical" evidence="7">
    <location>
        <begin position="227"/>
        <end position="248"/>
    </location>
</feature>
<feature type="transmembrane region" description="Helical" evidence="7">
    <location>
        <begin position="444"/>
        <end position="463"/>
    </location>
</feature>
<sequence>MDSNNSGGEQKHGGGDDKIPVDISTPERKSRTSSDNEKIVDTQTHPKVEIPIYNDVERVDQTDLSFAAILKGTAANPMNVFEKKAALINVEIDKFGMGRYQICIWFLCGFGYFLDLAWAQGVGLIVTSVYQEMNVPPPQQGNIFSIANAGLAVGALGFGLAVDVIGRKWAFNLTCLITSIFGLLLAAPKFNYSAICAIYFLASLGLGGNIPIDATIALEFLPHNRRFLVALLSMWQPIGVAIASVIAYGTTAKWRCDPTLPSCATVGDGEACCTVSSNMGWRYNVIVLGCMTLAVFFLRYVVFRFHESPKFLLARGKEVEAIEVLHKIAKFNKQPPPTLTVDMFAAIDEAASNATSGAHVREETPAGTKATTKKVIKGFGKELKRLKGIFDNKLSAYIFVLLALTYMGDYWSFNLAGSFLPIILYNNNVSDGRSSVSDTYQQYMIIYFPGIIGAVLALLSVQMPLLGRKWSLVFSALCQGISMAMYTQVSSTAAYVGLNALEYIMQTYFNAVLYASAPELFDTVYRGSVSGILSCLGRIAGIVAPYAGAQFLAEKSAGILWLGAGGIWLSALLMCFLPVEMRNRQMF</sequence>
<feature type="compositionally biased region" description="Basic and acidic residues" evidence="6">
    <location>
        <begin position="9"/>
        <end position="39"/>
    </location>
</feature>
<evidence type="ECO:0000259" key="8">
    <source>
        <dbReference type="PROSITE" id="PS50850"/>
    </source>
</evidence>
<reference evidence="9" key="1">
    <citation type="submission" date="2021-12" db="EMBL/GenBank/DDBJ databases">
        <title>Curvularia clavata genome.</title>
        <authorList>
            <person name="Cao Y."/>
        </authorList>
    </citation>
    <scope>NUCLEOTIDE SEQUENCE</scope>
    <source>
        <strain evidence="9">Yc1106</strain>
    </source>
</reference>